<reference evidence="2 3" key="1">
    <citation type="submission" date="2017-03" db="EMBL/GenBank/DDBJ databases">
        <authorList>
            <person name="Afonso C.L."/>
            <person name="Miller P.J."/>
            <person name="Scott M.A."/>
            <person name="Spackman E."/>
            <person name="Goraichik I."/>
            <person name="Dimitrov K.M."/>
            <person name="Suarez D.L."/>
            <person name="Swayne D.E."/>
        </authorList>
    </citation>
    <scope>NUCLEOTIDE SEQUENCE [LARGE SCALE GENOMIC DNA]</scope>
    <source>
        <strain evidence="2 3">CECT 8110</strain>
    </source>
</reference>
<dbReference type="InterPro" id="IPR002372">
    <property type="entry name" value="PQQ_rpt_dom"/>
</dbReference>
<keyword evidence="3" id="KW-1185">Reference proteome</keyword>
<name>A0A1X6YHT0_9RHOB</name>
<dbReference type="RefSeq" id="WP_245962756.1">
    <property type="nucleotide sequence ID" value="NZ_FWFU01000001.1"/>
</dbReference>
<protein>
    <submittedName>
        <fullName evidence="2">Outer membrane protein assembly factor BamB</fullName>
    </submittedName>
</protein>
<dbReference type="Gene3D" id="2.130.10.10">
    <property type="entry name" value="YVTN repeat-like/Quinoprotein amine dehydrogenase"/>
    <property type="match status" value="1"/>
</dbReference>
<gene>
    <name evidence="2" type="primary">bamB</name>
    <name evidence="2" type="ORF">ROH8110_00732</name>
</gene>
<dbReference type="Proteomes" id="UP000193207">
    <property type="component" value="Unassembled WGS sequence"/>
</dbReference>
<evidence type="ECO:0000313" key="3">
    <source>
        <dbReference type="Proteomes" id="UP000193207"/>
    </source>
</evidence>
<feature type="domain" description="Pyrrolo-quinoline quinone repeat" evidence="1">
    <location>
        <begin position="379"/>
        <end position="440"/>
    </location>
</feature>
<dbReference type="EMBL" id="FWFU01000001">
    <property type="protein sequence ID" value="SLN21015.1"/>
    <property type="molecule type" value="Genomic_DNA"/>
</dbReference>
<dbReference type="Pfam" id="PF13360">
    <property type="entry name" value="PQQ_2"/>
    <property type="match status" value="2"/>
</dbReference>
<dbReference type="PROSITE" id="PS51257">
    <property type="entry name" value="PROKAR_LIPOPROTEIN"/>
    <property type="match status" value="1"/>
</dbReference>
<dbReference type="SMART" id="SM00564">
    <property type="entry name" value="PQQ"/>
    <property type="match status" value="5"/>
</dbReference>
<evidence type="ECO:0000259" key="1">
    <source>
        <dbReference type="Pfam" id="PF13360"/>
    </source>
</evidence>
<dbReference type="PANTHER" id="PTHR34512:SF30">
    <property type="entry name" value="OUTER MEMBRANE PROTEIN ASSEMBLY FACTOR BAMB"/>
    <property type="match status" value="1"/>
</dbReference>
<sequence length="441" mass="46386">MKRHGIFLGLAAILAVSACSKEEAILQGEREVIREVAEDSVAAPDVIAQENRSQPLTLPAQQTNASWTQAISSPETRVAHPALSAAPQRIWSTSIGSGDGRKVRITADPVVAGGRIFTLDASAKVSAVSTGGEVLWTHSLVPPGESASDATGGGLAYGAGKLFVSSGFGLMTALDPETGAEIWQQNLRATGSGSPTVSGDLVYLVAGDDIAWALDTENGRIRWQLSATPDINNVMGGPAPAVTSKYAIFAFGSGEVQGAFRQGGLRLWDSQIAGQRRGYAHARVGDITGDPVVWNERVFVGSHSGRMVALGLANGERLWTAHQGPLNPVWPAGDSIFMVSDRNELVRLQAEDGAQVWAVKMPFFTKTKPRRQSEIFAHHGPIIAGGQLIVASGDGLLRFFDPVSGALLRTVELPGGATTNPVVAGGTLYVVSSNGQLHAFR</sequence>
<proteinExistence type="predicted"/>
<dbReference type="AlphaFoldDB" id="A0A1X6YHT0"/>
<dbReference type="InterPro" id="IPR018391">
    <property type="entry name" value="PQQ_b-propeller_rpt"/>
</dbReference>
<feature type="domain" description="Pyrrolo-quinoline quinone repeat" evidence="1">
    <location>
        <begin position="123"/>
        <end position="358"/>
    </location>
</feature>
<organism evidence="2 3">
    <name type="scientific">Roseovarius halotolerans</name>
    <dbReference type="NCBI Taxonomy" id="505353"/>
    <lineage>
        <taxon>Bacteria</taxon>
        <taxon>Pseudomonadati</taxon>
        <taxon>Pseudomonadota</taxon>
        <taxon>Alphaproteobacteria</taxon>
        <taxon>Rhodobacterales</taxon>
        <taxon>Roseobacteraceae</taxon>
        <taxon>Roseovarius</taxon>
    </lineage>
</organism>
<dbReference type="PANTHER" id="PTHR34512">
    <property type="entry name" value="CELL SURFACE PROTEIN"/>
    <property type="match status" value="1"/>
</dbReference>
<accession>A0A1X6YHT0</accession>
<evidence type="ECO:0000313" key="2">
    <source>
        <dbReference type="EMBL" id="SLN21015.1"/>
    </source>
</evidence>
<dbReference type="InterPro" id="IPR011047">
    <property type="entry name" value="Quinoprotein_ADH-like_sf"/>
</dbReference>
<dbReference type="InterPro" id="IPR015943">
    <property type="entry name" value="WD40/YVTN_repeat-like_dom_sf"/>
</dbReference>
<dbReference type="SUPFAM" id="SSF50998">
    <property type="entry name" value="Quinoprotein alcohol dehydrogenase-like"/>
    <property type="match status" value="1"/>
</dbReference>